<organism evidence="10 11">
    <name type="scientific">Apolygus lucorum</name>
    <name type="common">Small green plant bug</name>
    <name type="synonym">Lygocoris lucorum</name>
    <dbReference type="NCBI Taxonomy" id="248454"/>
    <lineage>
        <taxon>Eukaryota</taxon>
        <taxon>Metazoa</taxon>
        <taxon>Ecdysozoa</taxon>
        <taxon>Arthropoda</taxon>
        <taxon>Hexapoda</taxon>
        <taxon>Insecta</taxon>
        <taxon>Pterygota</taxon>
        <taxon>Neoptera</taxon>
        <taxon>Paraneoptera</taxon>
        <taxon>Hemiptera</taxon>
        <taxon>Heteroptera</taxon>
        <taxon>Panheteroptera</taxon>
        <taxon>Cimicomorpha</taxon>
        <taxon>Miridae</taxon>
        <taxon>Mirini</taxon>
        <taxon>Apolygus</taxon>
    </lineage>
</organism>
<dbReference type="InterPro" id="IPR036869">
    <property type="entry name" value="J_dom_sf"/>
</dbReference>
<dbReference type="GO" id="GO:0016671">
    <property type="term" value="F:oxidoreductase activity, acting on a sulfur group of donors, disulfide as acceptor"/>
    <property type="evidence" value="ECO:0007669"/>
    <property type="project" value="TreeGrafter"/>
</dbReference>
<dbReference type="PROSITE" id="PS00194">
    <property type="entry name" value="THIOREDOXIN_1"/>
    <property type="match status" value="3"/>
</dbReference>
<reference evidence="10" key="1">
    <citation type="journal article" date="2021" name="Mol. Ecol. Resour.">
        <title>Apolygus lucorum genome provides insights into omnivorousness and mesophyll feeding.</title>
        <authorList>
            <person name="Liu Y."/>
            <person name="Liu H."/>
            <person name="Wang H."/>
            <person name="Huang T."/>
            <person name="Liu B."/>
            <person name="Yang B."/>
            <person name="Yin L."/>
            <person name="Li B."/>
            <person name="Zhang Y."/>
            <person name="Zhang S."/>
            <person name="Jiang F."/>
            <person name="Zhang X."/>
            <person name="Ren Y."/>
            <person name="Wang B."/>
            <person name="Wang S."/>
            <person name="Lu Y."/>
            <person name="Wu K."/>
            <person name="Fan W."/>
            <person name="Wang G."/>
        </authorList>
    </citation>
    <scope>NUCLEOTIDE SEQUENCE</scope>
    <source>
        <strain evidence="10">12Hb</strain>
    </source>
</reference>
<evidence type="ECO:0000313" key="11">
    <source>
        <dbReference type="Proteomes" id="UP000466442"/>
    </source>
</evidence>
<dbReference type="CDD" id="cd02961">
    <property type="entry name" value="PDI_a_family"/>
    <property type="match status" value="1"/>
</dbReference>
<dbReference type="GO" id="GO:0015035">
    <property type="term" value="F:protein-disulfide reductase activity"/>
    <property type="evidence" value="ECO:0007669"/>
    <property type="project" value="TreeGrafter"/>
</dbReference>
<evidence type="ECO:0000313" key="10">
    <source>
        <dbReference type="EMBL" id="KAF6202616.1"/>
    </source>
</evidence>
<sequence>MTTIKMCRLSVRRRGKMRILLSSLLLLVSTLAASTDYYELLGVTKSATTQDIRKAYKKLALKLHPDKNKEDSNAQERFVKVTRAYEVLKDEKKRKRYDLHGDEDGPKVRTSYKSYDYYAHHFGLYDDDPNVVTLSGSDFESNIDLSNEGGPQWFIKFYSPMCGSCHTAAPAWSKLAAELTGAVYFGAVNCEDDFAICRQTARVTSYPTYILYPSGEMLTGAKNKEELRNFLESRLASDLIIVRTQKVWNEKKNSHDHWLLILSDHPAAKSDWLVLSSMLRGLLGVAVIHCNKELPCEELRTEESNADMIYMERRGESWTSKPLKGSDEPKEVMMEVLELLPPIKTLTKPLLTDYLKKLETGSEDPLLVHFHMGPNDALDTEIKKLTGLLNSFNIGRLNCARYSAFCKAMNVARYPQFAVFKAGGGREFYHGSHTVHGIAAFARESSQAVNFKSVGPDELVQEIQQGAVLVDFYAPWCPPCLKLLPELRKASSFFSPSVVGFSSVDCTIHSKLCQKHSVTSYPTTMLFNSTRAPIKLGSRTASTIVEFVEDTITPRVIDLDEESFYIRLGQKSKNDIWLVEFYTHWCGPCQAMEPHYRKLAKMMTDVPSVKIARVNCEEEEILCQQQNIPSYPHLRLYPSGSGGLGTVMVYNGFQRDAATLRMWLYNFVPSSVVDLDPVAFRDLIKSGEPWLVDFFAPWCGHCVTFAPEFVSISQKLEGRVKCGKMDCERYSSFCHSLGISGYPTIRFFTRGLPVEGSQINSQSSPVILDQVGKLLTSFPARDEL</sequence>
<comment type="subcellular location">
    <subcellularLocation>
        <location evidence="1">Endoplasmic reticulum membrane</location>
        <topology evidence="1">Single-pass type IV membrane protein</topology>
    </subcellularLocation>
</comment>
<proteinExistence type="predicted"/>
<gene>
    <name evidence="10" type="ORF">GE061_003015</name>
</gene>
<dbReference type="PANTHER" id="PTHR44340">
    <property type="entry name" value="DNAJ HOMOLOG SUBFAMILY C MEMBER 10"/>
    <property type="match status" value="1"/>
</dbReference>
<feature type="domain" description="J" evidence="8">
    <location>
        <begin position="36"/>
        <end position="101"/>
    </location>
</feature>
<dbReference type="OrthoDB" id="5810603at2759"/>
<dbReference type="InterPro" id="IPR036249">
    <property type="entry name" value="Thioredoxin-like_sf"/>
</dbReference>
<dbReference type="InterPro" id="IPR052460">
    <property type="entry name" value="ER_disulfide_reductase"/>
</dbReference>
<dbReference type="PROSITE" id="PS50076">
    <property type="entry name" value="DNAJ_2"/>
    <property type="match status" value="1"/>
</dbReference>
<dbReference type="InterPro" id="IPR017937">
    <property type="entry name" value="Thioredoxin_CS"/>
</dbReference>
<dbReference type="Pfam" id="PF00226">
    <property type="entry name" value="DnaJ"/>
    <property type="match status" value="1"/>
</dbReference>
<dbReference type="InterPro" id="IPR001623">
    <property type="entry name" value="DnaJ_domain"/>
</dbReference>
<dbReference type="GO" id="GO:0005788">
    <property type="term" value="C:endoplasmic reticulum lumen"/>
    <property type="evidence" value="ECO:0007669"/>
    <property type="project" value="TreeGrafter"/>
</dbReference>
<dbReference type="InterPro" id="IPR018253">
    <property type="entry name" value="DnaJ_domain_CS"/>
</dbReference>
<dbReference type="Proteomes" id="UP000466442">
    <property type="component" value="Unassembled WGS sequence"/>
</dbReference>
<dbReference type="Gene3D" id="3.40.30.10">
    <property type="entry name" value="Glutaredoxin"/>
    <property type="match status" value="5"/>
</dbReference>
<evidence type="ECO:0000256" key="3">
    <source>
        <dbReference type="ARBA" id="ARBA00020921"/>
    </source>
</evidence>
<dbReference type="SUPFAM" id="SSF52833">
    <property type="entry name" value="Thioredoxin-like"/>
    <property type="match status" value="5"/>
</dbReference>
<evidence type="ECO:0000256" key="6">
    <source>
        <dbReference type="ARBA" id="ARBA00035043"/>
    </source>
</evidence>
<evidence type="ECO:0000256" key="4">
    <source>
        <dbReference type="ARBA" id="ARBA00023006"/>
    </source>
</evidence>
<feature type="domain" description="Thioredoxin" evidence="9">
    <location>
        <begin position="658"/>
        <end position="784"/>
    </location>
</feature>
<dbReference type="CDD" id="cd06257">
    <property type="entry name" value="DnaJ"/>
    <property type="match status" value="1"/>
</dbReference>
<dbReference type="GO" id="GO:0005789">
    <property type="term" value="C:endoplasmic reticulum membrane"/>
    <property type="evidence" value="ECO:0007669"/>
    <property type="project" value="UniProtKB-SubCell"/>
</dbReference>
<feature type="chain" id="PRO_5035842332" description="DnaJ homolog subfamily C member 10" evidence="7">
    <location>
        <begin position="33"/>
        <end position="784"/>
    </location>
</feature>
<dbReference type="SMART" id="SM00271">
    <property type="entry name" value="DnaJ"/>
    <property type="match status" value="1"/>
</dbReference>
<feature type="domain" description="Thioredoxin" evidence="9">
    <location>
        <begin position="434"/>
        <end position="553"/>
    </location>
</feature>
<evidence type="ECO:0000259" key="8">
    <source>
        <dbReference type="PROSITE" id="PS50076"/>
    </source>
</evidence>
<feature type="signal peptide" evidence="7">
    <location>
        <begin position="1"/>
        <end position="32"/>
    </location>
</feature>
<dbReference type="PRINTS" id="PR00625">
    <property type="entry name" value="JDOMAIN"/>
</dbReference>
<dbReference type="InterPro" id="IPR013766">
    <property type="entry name" value="Thioredoxin_domain"/>
</dbReference>
<keyword evidence="7" id="KW-0732">Signal</keyword>
<evidence type="ECO:0000256" key="1">
    <source>
        <dbReference type="ARBA" id="ARBA00004163"/>
    </source>
</evidence>
<dbReference type="PROSITE" id="PS51352">
    <property type="entry name" value="THIOREDOXIN_2"/>
    <property type="match status" value="3"/>
</dbReference>
<keyword evidence="11" id="KW-1185">Reference proteome</keyword>
<dbReference type="EMBL" id="WIXP02000011">
    <property type="protein sequence ID" value="KAF6202616.1"/>
    <property type="molecule type" value="Genomic_DNA"/>
</dbReference>
<dbReference type="AlphaFoldDB" id="A0A8S9X3F2"/>
<dbReference type="GO" id="GO:0006914">
    <property type="term" value="P:autophagy"/>
    <property type="evidence" value="ECO:0007669"/>
    <property type="project" value="UniProtKB-KW"/>
</dbReference>
<name>A0A8S9X3F2_APOLU</name>
<evidence type="ECO:0000256" key="5">
    <source>
        <dbReference type="ARBA" id="ARBA00035002"/>
    </source>
</evidence>
<dbReference type="Gene3D" id="1.10.287.110">
    <property type="entry name" value="DnaJ domain"/>
    <property type="match status" value="1"/>
</dbReference>
<dbReference type="PROSITE" id="PS00636">
    <property type="entry name" value="DNAJ_1"/>
    <property type="match status" value="1"/>
</dbReference>
<dbReference type="GO" id="GO:0036498">
    <property type="term" value="P:IRE1-mediated unfolded protein response"/>
    <property type="evidence" value="ECO:0007669"/>
    <property type="project" value="TreeGrafter"/>
</dbReference>
<evidence type="ECO:0000259" key="9">
    <source>
        <dbReference type="PROSITE" id="PS51352"/>
    </source>
</evidence>
<comment type="function">
    <text evidence="5">Plays an important role in regulating the size of autophagosomes during the formation process.</text>
</comment>
<evidence type="ECO:0000256" key="2">
    <source>
        <dbReference type="ARBA" id="ARBA00020920"/>
    </source>
</evidence>
<comment type="caution">
    <text evidence="10">The sequence shown here is derived from an EMBL/GenBank/DDBJ whole genome shotgun (WGS) entry which is preliminary data.</text>
</comment>
<dbReference type="SUPFAM" id="SSF46565">
    <property type="entry name" value="Chaperone J-domain"/>
    <property type="match status" value="1"/>
</dbReference>
<evidence type="ECO:0000256" key="7">
    <source>
        <dbReference type="SAM" id="SignalP"/>
    </source>
</evidence>
<dbReference type="Pfam" id="PF00085">
    <property type="entry name" value="Thioredoxin"/>
    <property type="match status" value="4"/>
</dbReference>
<dbReference type="PRINTS" id="PR00421">
    <property type="entry name" value="THIOREDOXIN"/>
</dbReference>
<protein>
    <recommendedName>
        <fullName evidence="2">DnaJ homolog subfamily C member 10</fullName>
    </recommendedName>
    <alternativeName>
        <fullName evidence="3">DnaJ homolog subfamily C member 16</fullName>
    </alternativeName>
    <alternativeName>
        <fullName evidence="6">Endoplasmic reticulum DNA J domain-containing protein 8</fullName>
    </alternativeName>
</protein>
<dbReference type="PANTHER" id="PTHR44340:SF1">
    <property type="entry name" value="DNAJ HOMOLOG SUBFAMILY C MEMBER 10"/>
    <property type="match status" value="1"/>
</dbReference>
<keyword evidence="4" id="KW-0072">Autophagy</keyword>
<dbReference type="GO" id="GO:0051787">
    <property type="term" value="F:misfolded protein binding"/>
    <property type="evidence" value="ECO:0007669"/>
    <property type="project" value="TreeGrafter"/>
</dbReference>
<accession>A0A8S9X3F2</accession>
<feature type="domain" description="Thioredoxin" evidence="9">
    <location>
        <begin position="113"/>
        <end position="236"/>
    </location>
</feature>